<proteinExistence type="predicted"/>
<gene>
    <name evidence="1" type="ORF">LVIROSA_LOCUS25268</name>
</gene>
<dbReference type="InterPro" id="IPR038939">
    <property type="entry name" value="PDV1/PDV2"/>
</dbReference>
<sequence>MGPTLAPTYRMLHFPETLSSFSLERTTTTTTREATLDLLRNATDDVKRPFDYRQHLKTLFFSLASFPTLMKWEMEMEEVEAVLEKIWDLHDKLSDAIHSISRSHFLHSVKALRSSNDLFDRAADNNKKASDDEVKGGFVYVKDFPIEEDDHSAIHEAKSLNSIRTALENLEDQLEFFHTVQTQQRAERDAAIARLEESRIVLALRLADHHGKNYKVIEEARAFVGQVQNHSCSYNNIEKKSNILVNVVISSFNFAKKSLKVDHVGGLFGNAALFAVSMLALLHLHQVADRDRDISDLHQVKVNTNVTKVYIPEGGSSNGLDVLSARGCILFGVHNKD</sequence>
<comment type="caution">
    <text evidence="1">The sequence shown here is derived from an EMBL/GenBank/DDBJ whole genome shotgun (WGS) entry which is preliminary data.</text>
</comment>
<evidence type="ECO:0000313" key="2">
    <source>
        <dbReference type="Proteomes" id="UP001157418"/>
    </source>
</evidence>
<evidence type="ECO:0008006" key="3">
    <source>
        <dbReference type="Google" id="ProtNLM"/>
    </source>
</evidence>
<keyword evidence="2" id="KW-1185">Reference proteome</keyword>
<dbReference type="PANTHER" id="PTHR33600:SF4">
    <property type="entry name" value="PLASTID DIVISION PROTEIN PDV1"/>
    <property type="match status" value="1"/>
</dbReference>
<protein>
    <recommendedName>
        <fullName evidence="3">Plastid division protein PDV1</fullName>
    </recommendedName>
</protein>
<dbReference type="PANTHER" id="PTHR33600">
    <property type="entry name" value="PLASTID DIVISION PROTEIN PDV2"/>
    <property type="match status" value="1"/>
</dbReference>
<dbReference type="AlphaFoldDB" id="A0AAU9NMB7"/>
<dbReference type="EMBL" id="CAKMRJ010004445">
    <property type="protein sequence ID" value="CAH1439042.1"/>
    <property type="molecule type" value="Genomic_DNA"/>
</dbReference>
<evidence type="ECO:0000313" key="1">
    <source>
        <dbReference type="EMBL" id="CAH1439042.1"/>
    </source>
</evidence>
<name>A0AAU9NMB7_9ASTR</name>
<accession>A0AAU9NMB7</accession>
<dbReference type="Proteomes" id="UP001157418">
    <property type="component" value="Unassembled WGS sequence"/>
</dbReference>
<reference evidence="1 2" key="1">
    <citation type="submission" date="2022-01" db="EMBL/GenBank/DDBJ databases">
        <authorList>
            <person name="Xiong W."/>
            <person name="Schranz E."/>
        </authorList>
    </citation>
    <scope>NUCLEOTIDE SEQUENCE [LARGE SCALE GENOMIC DNA]</scope>
</reference>
<organism evidence="1 2">
    <name type="scientific">Lactuca virosa</name>
    <dbReference type="NCBI Taxonomy" id="75947"/>
    <lineage>
        <taxon>Eukaryota</taxon>
        <taxon>Viridiplantae</taxon>
        <taxon>Streptophyta</taxon>
        <taxon>Embryophyta</taxon>
        <taxon>Tracheophyta</taxon>
        <taxon>Spermatophyta</taxon>
        <taxon>Magnoliopsida</taxon>
        <taxon>eudicotyledons</taxon>
        <taxon>Gunneridae</taxon>
        <taxon>Pentapetalae</taxon>
        <taxon>asterids</taxon>
        <taxon>campanulids</taxon>
        <taxon>Asterales</taxon>
        <taxon>Asteraceae</taxon>
        <taxon>Cichorioideae</taxon>
        <taxon>Cichorieae</taxon>
        <taxon>Lactucinae</taxon>
        <taxon>Lactuca</taxon>
    </lineage>
</organism>
<dbReference type="GO" id="GO:0010020">
    <property type="term" value="P:chloroplast fission"/>
    <property type="evidence" value="ECO:0007669"/>
    <property type="project" value="InterPro"/>
</dbReference>